<comment type="caution">
    <text evidence="2">The sequence shown here is derived from an EMBL/GenBank/DDBJ whole genome shotgun (WGS) entry which is preliminary data.</text>
</comment>
<feature type="compositionally biased region" description="Low complexity" evidence="1">
    <location>
        <begin position="300"/>
        <end position="311"/>
    </location>
</feature>
<name>A0AAD9PS78_ACRCE</name>
<feature type="region of interest" description="Disordered" evidence="1">
    <location>
        <begin position="238"/>
        <end position="315"/>
    </location>
</feature>
<proteinExistence type="predicted"/>
<dbReference type="AlphaFoldDB" id="A0AAD9PS78"/>
<protein>
    <submittedName>
        <fullName evidence="2">Uncharacterized protein</fullName>
    </submittedName>
</protein>
<reference evidence="2" key="1">
    <citation type="journal article" date="2023" name="G3 (Bethesda)">
        <title>Whole genome assembly and annotation of the endangered Caribbean coral Acropora cervicornis.</title>
        <authorList>
            <person name="Selwyn J.D."/>
            <person name="Vollmer S.V."/>
        </authorList>
    </citation>
    <scope>NUCLEOTIDE SEQUENCE</scope>
    <source>
        <strain evidence="2">K2</strain>
    </source>
</reference>
<evidence type="ECO:0000256" key="1">
    <source>
        <dbReference type="SAM" id="MobiDB-lite"/>
    </source>
</evidence>
<sequence>MPYSEESLIFGDFTTDEWEKYFCNTVSQTGSSRAVEFLFDLEFSDTEEQDASFKGPDDSGVEVGQESEQESASGKAVHFSNNSINLVNYSGFDKKEEQEPLDGIIQTNTGHIHFGQKSIVEDHDKEKRRVKPSSSFTVLSQSDGVPCLALTFPGQHMEKTDNERSHKRRRRRRQRKRSGSVSSSSSECSEKDRITLNSPGLFPKNNTFGSVLSSEEVAVEVNASNLRANVFHSTQENNFCHKESSSPRHSVSSSDGKNRKSSSSTDETLNSSPVQSDTDISITDTYQSSEKQWDRDLQRSESQTSTSTNQEIVENKETPKLSSWADLFKCSSSKSSLSIAIKAHNTVVTAKPHFKKTEEDQLAQTVIGVEEDKYAKQLAGTSAVEAEDMLLKVITVKIAA</sequence>
<feature type="region of interest" description="Disordered" evidence="1">
    <location>
        <begin position="116"/>
        <end position="136"/>
    </location>
</feature>
<feature type="compositionally biased region" description="Polar residues" evidence="1">
    <location>
        <begin position="273"/>
        <end position="290"/>
    </location>
</feature>
<organism evidence="2 3">
    <name type="scientific">Acropora cervicornis</name>
    <name type="common">Staghorn coral</name>
    <dbReference type="NCBI Taxonomy" id="6130"/>
    <lineage>
        <taxon>Eukaryota</taxon>
        <taxon>Metazoa</taxon>
        <taxon>Cnidaria</taxon>
        <taxon>Anthozoa</taxon>
        <taxon>Hexacorallia</taxon>
        <taxon>Scleractinia</taxon>
        <taxon>Astrocoeniina</taxon>
        <taxon>Acroporidae</taxon>
        <taxon>Acropora</taxon>
    </lineage>
</organism>
<accession>A0AAD9PS78</accession>
<evidence type="ECO:0000313" key="2">
    <source>
        <dbReference type="EMBL" id="KAK2548122.1"/>
    </source>
</evidence>
<gene>
    <name evidence="2" type="ORF">P5673_031729</name>
</gene>
<feature type="compositionally biased region" description="Basic residues" evidence="1">
    <location>
        <begin position="165"/>
        <end position="178"/>
    </location>
</feature>
<feature type="compositionally biased region" description="Low complexity" evidence="1">
    <location>
        <begin position="247"/>
        <end position="272"/>
    </location>
</feature>
<dbReference type="Proteomes" id="UP001249851">
    <property type="component" value="Unassembled WGS sequence"/>
</dbReference>
<keyword evidence="3" id="KW-1185">Reference proteome</keyword>
<dbReference type="EMBL" id="JARQWQ010000155">
    <property type="protein sequence ID" value="KAK2548122.1"/>
    <property type="molecule type" value="Genomic_DNA"/>
</dbReference>
<feature type="region of interest" description="Disordered" evidence="1">
    <location>
        <begin position="47"/>
        <end position="77"/>
    </location>
</feature>
<evidence type="ECO:0000313" key="3">
    <source>
        <dbReference type="Proteomes" id="UP001249851"/>
    </source>
</evidence>
<reference evidence="2" key="2">
    <citation type="journal article" date="2023" name="Science">
        <title>Genomic signatures of disease resistance in endangered staghorn corals.</title>
        <authorList>
            <person name="Vollmer S.V."/>
            <person name="Selwyn J.D."/>
            <person name="Despard B.A."/>
            <person name="Roesel C.L."/>
        </authorList>
    </citation>
    <scope>NUCLEOTIDE SEQUENCE</scope>
    <source>
        <strain evidence="2">K2</strain>
    </source>
</reference>
<feature type="region of interest" description="Disordered" evidence="1">
    <location>
        <begin position="151"/>
        <end position="204"/>
    </location>
</feature>